<evidence type="ECO:0000313" key="9">
    <source>
        <dbReference type="EMBL" id="SIM75670.1"/>
    </source>
</evidence>
<keyword evidence="7" id="KW-0456">Lyase</keyword>
<name>A0A1N5VSL2_9ARCH</name>
<dbReference type="Gene3D" id="3.60.120.10">
    <property type="entry name" value="Anthranilate synthase"/>
    <property type="match status" value="1"/>
</dbReference>
<dbReference type="GeneID" id="41588730"/>
<protein>
    <submittedName>
        <fullName evidence="9">Anthranilate synthase component I</fullName>
    </submittedName>
</protein>
<accession>A0A1N5VSL2</accession>
<dbReference type="InterPro" id="IPR019999">
    <property type="entry name" value="Anth_synth_I-like"/>
</dbReference>
<keyword evidence="3" id="KW-0479">Metal-binding</keyword>
<evidence type="ECO:0000256" key="2">
    <source>
        <dbReference type="ARBA" id="ARBA00004873"/>
    </source>
</evidence>
<dbReference type="InterPro" id="IPR005801">
    <property type="entry name" value="ADC_synthase"/>
</dbReference>
<dbReference type="AlphaFoldDB" id="A0A1N5VSL2"/>
<dbReference type="SUPFAM" id="SSF56322">
    <property type="entry name" value="ADC synthase"/>
    <property type="match status" value="1"/>
</dbReference>
<dbReference type="GO" id="GO:0046872">
    <property type="term" value="F:metal ion binding"/>
    <property type="evidence" value="ECO:0007669"/>
    <property type="project" value="UniProtKB-KW"/>
</dbReference>
<keyword evidence="4" id="KW-0822">Tryptophan biosynthesis</keyword>
<dbReference type="PANTHER" id="PTHR11236">
    <property type="entry name" value="AMINOBENZOATE/ANTHRANILATE SYNTHASE"/>
    <property type="match status" value="1"/>
</dbReference>
<keyword evidence="4" id="KW-0028">Amino-acid biosynthesis</keyword>
<keyword evidence="5" id="KW-0460">Magnesium</keyword>
<evidence type="ECO:0000256" key="3">
    <source>
        <dbReference type="ARBA" id="ARBA00022723"/>
    </source>
</evidence>
<evidence type="ECO:0000256" key="5">
    <source>
        <dbReference type="ARBA" id="ARBA00022842"/>
    </source>
</evidence>
<reference evidence="9 10" key="1">
    <citation type="submission" date="2016-04" db="EMBL/GenBank/DDBJ databases">
        <authorList>
            <person name="Evans L.H."/>
            <person name="Alamgir A."/>
            <person name="Owens N."/>
            <person name="Weber N.D."/>
            <person name="Virtaneva K."/>
            <person name="Barbian K."/>
            <person name="Babar A."/>
            <person name="Rosenke K."/>
        </authorList>
    </citation>
    <scope>NUCLEOTIDE SEQUENCE [LARGE SCALE GENOMIC DNA]</scope>
    <source>
        <strain evidence="10">S5(T) (JCM 30642 \VKM B-2941)</strain>
    </source>
</reference>
<feature type="domain" description="Chorismate-utilising enzyme C-terminal" evidence="8">
    <location>
        <begin position="115"/>
        <end position="365"/>
    </location>
</feature>
<dbReference type="RefSeq" id="WP_172399434.1">
    <property type="nucleotide sequence ID" value="NZ_LT671858.1"/>
</dbReference>
<gene>
    <name evidence="9" type="ORF">CSP5_1488</name>
</gene>
<proteinExistence type="predicted"/>
<comment type="cofactor">
    <cofactor evidence="1">
        <name>Mg(2+)</name>
        <dbReference type="ChEBI" id="CHEBI:18420"/>
    </cofactor>
</comment>
<sequence length="380" mass="42997">MESEILEIVEDLKKNNRNFAYFCKFTDDQRITGEETLITGTDVIEASDTSIFSKIQTETPIILSFSLVNSIFKSKAKEGLFPPVLMLNPEGTLKGRYTRSATAVHSPMKENVKDHEMEEKIIAARERIRNGEALQVVVSRDFGPFSLDPLDMVRTFLRTDRSLYVYYFKFNEYEIFGSSPENLITRDRTDLMIEPIAGTRRISIDESENEEIAKDLLSDQKELLEHRMLVDLARNDLGKISDYGTVHVERSMEIRQFSSVMHIVSQVRSKLRRDIENSEIINAVFPAGTVSGAPKDRAIRIINDLETSPRGPYAGCVGLIEPEKMDMALTIRTIYGNGNGYFVRSGAGIVKDSDPEREVDEIRMKSYSAVGGKLNEDIVN</sequence>
<dbReference type="InterPro" id="IPR015890">
    <property type="entry name" value="Chorismate_C"/>
</dbReference>
<dbReference type="PRINTS" id="PR00095">
    <property type="entry name" value="ANTSNTHASEI"/>
</dbReference>
<comment type="pathway">
    <text evidence="2">Amino-acid biosynthesis; L-tryptophan biosynthesis; L-tryptophan from chorismate: step 1/5.</text>
</comment>
<dbReference type="Pfam" id="PF00425">
    <property type="entry name" value="Chorismate_bind"/>
    <property type="match status" value="1"/>
</dbReference>
<dbReference type="EMBL" id="LT671858">
    <property type="protein sequence ID" value="SIM75670.1"/>
    <property type="molecule type" value="Genomic_DNA"/>
</dbReference>
<evidence type="ECO:0000256" key="6">
    <source>
        <dbReference type="ARBA" id="ARBA00023141"/>
    </source>
</evidence>
<evidence type="ECO:0000256" key="7">
    <source>
        <dbReference type="ARBA" id="ARBA00023239"/>
    </source>
</evidence>
<dbReference type="GO" id="GO:0000162">
    <property type="term" value="P:L-tryptophan biosynthetic process"/>
    <property type="evidence" value="ECO:0007669"/>
    <property type="project" value="UniProtKB-UniPathway"/>
</dbReference>
<evidence type="ECO:0000259" key="8">
    <source>
        <dbReference type="Pfam" id="PF00425"/>
    </source>
</evidence>
<dbReference type="GO" id="GO:0016829">
    <property type="term" value="F:lyase activity"/>
    <property type="evidence" value="ECO:0007669"/>
    <property type="project" value="UniProtKB-KW"/>
</dbReference>
<evidence type="ECO:0000256" key="1">
    <source>
        <dbReference type="ARBA" id="ARBA00001946"/>
    </source>
</evidence>
<keyword evidence="6" id="KW-0057">Aromatic amino acid biosynthesis</keyword>
<evidence type="ECO:0000256" key="4">
    <source>
        <dbReference type="ARBA" id="ARBA00022822"/>
    </source>
</evidence>
<dbReference type="Proteomes" id="UP000195607">
    <property type="component" value="Chromosome I"/>
</dbReference>
<organism evidence="9 10">
    <name type="scientific">Cuniculiplasma divulgatum</name>
    <dbReference type="NCBI Taxonomy" id="1673428"/>
    <lineage>
        <taxon>Archaea</taxon>
        <taxon>Methanobacteriati</taxon>
        <taxon>Thermoplasmatota</taxon>
        <taxon>Thermoplasmata</taxon>
        <taxon>Thermoplasmatales</taxon>
        <taxon>Cuniculiplasmataceae</taxon>
        <taxon>Cuniculiplasma</taxon>
    </lineage>
</organism>
<evidence type="ECO:0000313" key="10">
    <source>
        <dbReference type="Proteomes" id="UP000195607"/>
    </source>
</evidence>
<dbReference type="UniPathway" id="UPA00035">
    <property type="reaction ID" value="UER00040"/>
</dbReference>
<dbReference type="PANTHER" id="PTHR11236:SF48">
    <property type="entry name" value="ISOCHORISMATE SYNTHASE MENF"/>
    <property type="match status" value="1"/>
</dbReference>